<keyword evidence="3" id="KW-1185">Reference proteome</keyword>
<evidence type="ECO:0000313" key="3">
    <source>
        <dbReference type="Proteomes" id="UP000646426"/>
    </source>
</evidence>
<feature type="transmembrane region" description="Helical" evidence="1">
    <location>
        <begin position="21"/>
        <end position="50"/>
    </location>
</feature>
<protein>
    <recommendedName>
        <fullName evidence="4">PepSY domain-containing protein</fullName>
    </recommendedName>
</protein>
<accession>A0A918T433</accession>
<evidence type="ECO:0000256" key="1">
    <source>
        <dbReference type="SAM" id="Phobius"/>
    </source>
</evidence>
<dbReference type="AlphaFoldDB" id="A0A918T433"/>
<feature type="transmembrane region" description="Helical" evidence="1">
    <location>
        <begin position="147"/>
        <end position="168"/>
    </location>
</feature>
<organism evidence="2 3">
    <name type="scientific">Cognatilysobacter bugurensis</name>
    <dbReference type="NCBI Taxonomy" id="543356"/>
    <lineage>
        <taxon>Bacteria</taxon>
        <taxon>Pseudomonadati</taxon>
        <taxon>Pseudomonadota</taxon>
        <taxon>Gammaproteobacteria</taxon>
        <taxon>Lysobacterales</taxon>
        <taxon>Lysobacteraceae</taxon>
        <taxon>Cognatilysobacter</taxon>
    </lineage>
</organism>
<dbReference type="Proteomes" id="UP000646426">
    <property type="component" value="Unassembled WGS sequence"/>
</dbReference>
<feature type="transmembrane region" description="Helical" evidence="1">
    <location>
        <begin position="338"/>
        <end position="358"/>
    </location>
</feature>
<dbReference type="Pfam" id="PF03929">
    <property type="entry name" value="PepSY_TM"/>
    <property type="match status" value="1"/>
</dbReference>
<gene>
    <name evidence="2" type="ORF">GCM10007067_28650</name>
</gene>
<dbReference type="InterPro" id="IPR005625">
    <property type="entry name" value="PepSY-ass_TM"/>
</dbReference>
<feature type="transmembrane region" description="Helical" evidence="1">
    <location>
        <begin position="189"/>
        <end position="216"/>
    </location>
</feature>
<proteinExistence type="predicted"/>
<reference evidence="2" key="2">
    <citation type="submission" date="2020-09" db="EMBL/GenBank/DDBJ databases">
        <authorList>
            <person name="Sun Q."/>
            <person name="Kim S."/>
        </authorList>
    </citation>
    <scope>NUCLEOTIDE SEQUENCE</scope>
    <source>
        <strain evidence="2">KCTC 23077</strain>
    </source>
</reference>
<sequence>MVAVAAPRAIPRATLRQRVRALLAWLHLWVGLGVGTVFAVIGLSGSVLVFGEDILRWQQPQLSTFEPRIDGEVLAGILARESSEGLRGVHLPHAERPVWTGFYTDGRERLFAPDDGRLLLERSAENDVIAWLFELHAHLLGGETGEAVLGIVGWISLGLLLTGLYLWWPKPGRIRAQLRVFRGPPTRRWLTWHRSAGVVLTPLLLLSTLTGVGMVYHDGARALLTSLFGGGETPAAPSQDARRADVDWPAVLARAQAALPGAQLTRTGAPAEDNDVVSFRARAVGEWHPNGRSTVHVDRAGRGLLLVHDATGQRLGARMTEAIYPLHIGSVGGVVMKWLTALTGLLPAFLLATGFLYWRRRRGK</sequence>
<keyword evidence="1" id="KW-0812">Transmembrane</keyword>
<dbReference type="EMBL" id="BMYD01000006">
    <property type="protein sequence ID" value="GHA89007.1"/>
    <property type="molecule type" value="Genomic_DNA"/>
</dbReference>
<evidence type="ECO:0008006" key="4">
    <source>
        <dbReference type="Google" id="ProtNLM"/>
    </source>
</evidence>
<keyword evidence="1" id="KW-1133">Transmembrane helix</keyword>
<dbReference type="PANTHER" id="PTHR34219:SF3">
    <property type="entry name" value="BLL7967 PROTEIN"/>
    <property type="match status" value="1"/>
</dbReference>
<dbReference type="PANTHER" id="PTHR34219">
    <property type="entry name" value="IRON-REGULATED INNER MEMBRANE PROTEIN-RELATED"/>
    <property type="match status" value="1"/>
</dbReference>
<dbReference type="RefSeq" id="WP_189457789.1">
    <property type="nucleotide sequence ID" value="NZ_BMYD01000006.1"/>
</dbReference>
<name>A0A918T433_9GAMM</name>
<reference evidence="2" key="1">
    <citation type="journal article" date="2014" name="Int. J. Syst. Evol. Microbiol.">
        <title>Complete genome sequence of Corynebacterium casei LMG S-19264T (=DSM 44701T), isolated from a smear-ripened cheese.</title>
        <authorList>
            <consortium name="US DOE Joint Genome Institute (JGI-PGF)"/>
            <person name="Walter F."/>
            <person name="Albersmeier A."/>
            <person name="Kalinowski J."/>
            <person name="Ruckert C."/>
        </authorList>
    </citation>
    <scope>NUCLEOTIDE SEQUENCE</scope>
    <source>
        <strain evidence="2">KCTC 23077</strain>
    </source>
</reference>
<evidence type="ECO:0000313" key="2">
    <source>
        <dbReference type="EMBL" id="GHA89007.1"/>
    </source>
</evidence>
<keyword evidence="1" id="KW-0472">Membrane</keyword>
<comment type="caution">
    <text evidence="2">The sequence shown here is derived from an EMBL/GenBank/DDBJ whole genome shotgun (WGS) entry which is preliminary data.</text>
</comment>